<reference evidence="1" key="1">
    <citation type="submission" date="2022-07" db="EMBL/GenBank/DDBJ databases">
        <title>Phylogenomic reconstructions and comparative analyses of Kickxellomycotina fungi.</title>
        <authorList>
            <person name="Reynolds N.K."/>
            <person name="Stajich J.E."/>
            <person name="Barry K."/>
            <person name="Grigoriev I.V."/>
            <person name="Crous P."/>
            <person name="Smith M.E."/>
        </authorList>
    </citation>
    <scope>NUCLEOTIDE SEQUENCE</scope>
    <source>
        <strain evidence="1">BCRC 34489</strain>
    </source>
</reference>
<dbReference type="OrthoDB" id="245563at2759"/>
<dbReference type="EMBL" id="JANBUM010000481">
    <property type="protein sequence ID" value="KAJ2776584.1"/>
    <property type="molecule type" value="Genomic_DNA"/>
</dbReference>
<comment type="caution">
    <text evidence="1">The sequence shown here is derived from an EMBL/GenBank/DDBJ whole genome shotgun (WGS) entry which is preliminary data.</text>
</comment>
<gene>
    <name evidence="1" type="ORF">GGI15_004800</name>
</gene>
<sequence>MLDIYVEALYAPGQIKDAKAGLGVYFGPGDYRNFSGKLAGQEQNAARAEIEAIRRALAILGGKTQSEGSDDSRRPIAYMRTTSWHAIEVMTSRESVGTDPDGDIISDAKQRLVFCPYLIKFEHVPDHSPSEGVKAAKLLANRATRLESDK</sequence>
<evidence type="ECO:0000313" key="1">
    <source>
        <dbReference type="EMBL" id="KAJ2776584.1"/>
    </source>
</evidence>
<proteinExistence type="predicted"/>
<accession>A0A9W8H2P2</accession>
<dbReference type="AlphaFoldDB" id="A0A9W8H2P2"/>
<dbReference type="SUPFAM" id="SSF53098">
    <property type="entry name" value="Ribonuclease H-like"/>
    <property type="match status" value="1"/>
</dbReference>
<dbReference type="Gene3D" id="3.30.420.10">
    <property type="entry name" value="Ribonuclease H-like superfamily/Ribonuclease H"/>
    <property type="match status" value="1"/>
</dbReference>
<keyword evidence="2" id="KW-1185">Reference proteome</keyword>
<dbReference type="InterPro" id="IPR012337">
    <property type="entry name" value="RNaseH-like_sf"/>
</dbReference>
<protein>
    <recommendedName>
        <fullName evidence="3">RNase H type-1 domain-containing protein</fullName>
    </recommendedName>
</protein>
<evidence type="ECO:0008006" key="3">
    <source>
        <dbReference type="Google" id="ProtNLM"/>
    </source>
</evidence>
<dbReference type="GO" id="GO:0003676">
    <property type="term" value="F:nucleic acid binding"/>
    <property type="evidence" value="ECO:0007669"/>
    <property type="project" value="InterPro"/>
</dbReference>
<name>A0A9W8H2P2_9FUNG</name>
<organism evidence="1 2">
    <name type="scientific">Coemansia interrupta</name>
    <dbReference type="NCBI Taxonomy" id="1126814"/>
    <lineage>
        <taxon>Eukaryota</taxon>
        <taxon>Fungi</taxon>
        <taxon>Fungi incertae sedis</taxon>
        <taxon>Zoopagomycota</taxon>
        <taxon>Kickxellomycotina</taxon>
        <taxon>Kickxellomycetes</taxon>
        <taxon>Kickxellales</taxon>
        <taxon>Kickxellaceae</taxon>
        <taxon>Coemansia</taxon>
    </lineage>
</organism>
<dbReference type="InterPro" id="IPR036397">
    <property type="entry name" value="RNaseH_sf"/>
</dbReference>
<evidence type="ECO:0000313" key="2">
    <source>
        <dbReference type="Proteomes" id="UP001140172"/>
    </source>
</evidence>
<dbReference type="Proteomes" id="UP001140172">
    <property type="component" value="Unassembled WGS sequence"/>
</dbReference>